<dbReference type="GO" id="GO:0050660">
    <property type="term" value="F:flavin adenine dinucleotide binding"/>
    <property type="evidence" value="ECO:0007669"/>
    <property type="project" value="InterPro"/>
</dbReference>
<dbReference type="InterPro" id="IPR046373">
    <property type="entry name" value="Acyl-CoA_Oxase/DH_mid-dom_sf"/>
</dbReference>
<evidence type="ECO:0000256" key="4">
    <source>
        <dbReference type="ARBA" id="ARBA00022630"/>
    </source>
</evidence>
<comment type="similarity">
    <text evidence="3">Belongs to the acyl-CoA dehydrogenase family.</text>
</comment>
<dbReference type="InterPro" id="IPR009075">
    <property type="entry name" value="AcylCo_DH/oxidase_C"/>
</dbReference>
<evidence type="ECO:0000313" key="12">
    <source>
        <dbReference type="EMBL" id="GAH62180.1"/>
    </source>
</evidence>
<evidence type="ECO:0000259" key="9">
    <source>
        <dbReference type="Pfam" id="PF00441"/>
    </source>
</evidence>
<evidence type="ECO:0000256" key="7">
    <source>
        <dbReference type="ARBA" id="ARBA00023002"/>
    </source>
</evidence>
<dbReference type="SUPFAM" id="SSF56645">
    <property type="entry name" value="Acyl-CoA dehydrogenase NM domain-like"/>
    <property type="match status" value="1"/>
</dbReference>
<dbReference type="GO" id="GO:0000062">
    <property type="term" value="F:fatty-acyl-CoA binding"/>
    <property type="evidence" value="ECO:0007669"/>
    <property type="project" value="TreeGrafter"/>
</dbReference>
<accession>X1HYM9</accession>
<dbReference type="AlphaFoldDB" id="X1HYM9"/>
<feature type="domain" description="Acyl-CoA dehydrogenase/oxidase C-terminal" evidence="9">
    <location>
        <begin position="204"/>
        <end position="257"/>
    </location>
</feature>
<evidence type="ECO:0000256" key="5">
    <source>
        <dbReference type="ARBA" id="ARBA00022827"/>
    </source>
</evidence>
<dbReference type="Pfam" id="PF02771">
    <property type="entry name" value="Acyl-CoA_dh_N"/>
    <property type="match status" value="1"/>
</dbReference>
<evidence type="ECO:0000256" key="6">
    <source>
        <dbReference type="ARBA" id="ARBA00022946"/>
    </source>
</evidence>
<keyword evidence="6" id="KW-0809">Transit peptide</keyword>
<proteinExistence type="inferred from homology"/>
<dbReference type="PANTHER" id="PTHR42807">
    <property type="entry name" value="GLUTARYL-COA DEHYDROGENASE, MITOCHONDRIAL"/>
    <property type="match status" value="1"/>
</dbReference>
<dbReference type="Gene3D" id="2.40.110.10">
    <property type="entry name" value="Butyryl-CoA Dehydrogenase, subunit A, domain 2"/>
    <property type="match status" value="1"/>
</dbReference>
<name>X1HYM9_9ZZZZ</name>
<dbReference type="InterPro" id="IPR013786">
    <property type="entry name" value="AcylCoA_DH/ox_N"/>
</dbReference>
<organism evidence="12">
    <name type="scientific">marine sediment metagenome</name>
    <dbReference type="NCBI Taxonomy" id="412755"/>
    <lineage>
        <taxon>unclassified sequences</taxon>
        <taxon>metagenomes</taxon>
        <taxon>ecological metagenomes</taxon>
    </lineage>
</organism>
<feature type="non-terminal residue" evidence="12">
    <location>
        <position position="258"/>
    </location>
</feature>
<feature type="domain" description="Acyl-CoA oxidase/dehydrogenase middle" evidence="10">
    <location>
        <begin position="102"/>
        <end position="192"/>
    </location>
</feature>
<dbReference type="Gene3D" id="1.10.540.10">
    <property type="entry name" value="Acyl-CoA dehydrogenase/oxidase, N-terminal domain"/>
    <property type="match status" value="1"/>
</dbReference>
<evidence type="ECO:0000256" key="3">
    <source>
        <dbReference type="ARBA" id="ARBA00009347"/>
    </source>
</evidence>
<dbReference type="InterPro" id="IPR036250">
    <property type="entry name" value="AcylCo_DH-like_C"/>
</dbReference>
<comment type="subcellular location">
    <subcellularLocation>
        <location evidence="2">Mitochondrion matrix</location>
    </subcellularLocation>
</comment>
<keyword evidence="8" id="KW-0496">Mitochondrion</keyword>
<keyword evidence="7" id="KW-0560">Oxidoreductase</keyword>
<dbReference type="GO" id="GO:0005759">
    <property type="term" value="C:mitochondrial matrix"/>
    <property type="evidence" value="ECO:0007669"/>
    <property type="project" value="UniProtKB-SubCell"/>
</dbReference>
<dbReference type="GO" id="GO:0033539">
    <property type="term" value="P:fatty acid beta-oxidation using acyl-CoA dehydrogenase"/>
    <property type="evidence" value="ECO:0007669"/>
    <property type="project" value="TreeGrafter"/>
</dbReference>
<evidence type="ECO:0000256" key="1">
    <source>
        <dbReference type="ARBA" id="ARBA00001974"/>
    </source>
</evidence>
<gene>
    <name evidence="12" type="ORF">S03H2_53707</name>
</gene>
<comment type="caution">
    <text evidence="12">The sequence shown here is derived from an EMBL/GenBank/DDBJ whole genome shotgun (WGS) entry which is preliminary data.</text>
</comment>
<protein>
    <recommendedName>
        <fullName evidence="13">Acyl-CoA dehydrogenase</fullName>
    </recommendedName>
</protein>
<dbReference type="InterPro" id="IPR052033">
    <property type="entry name" value="Glutaryl-CoA_DH_mitochondrial"/>
</dbReference>
<dbReference type="Gene3D" id="1.20.140.10">
    <property type="entry name" value="Butyryl-CoA Dehydrogenase, subunit A, domain 3"/>
    <property type="match status" value="1"/>
</dbReference>
<dbReference type="Pfam" id="PF00441">
    <property type="entry name" value="Acyl-CoA_dh_1"/>
    <property type="match status" value="1"/>
</dbReference>
<dbReference type="InterPro" id="IPR009100">
    <property type="entry name" value="AcylCoA_DH/oxidase_NM_dom_sf"/>
</dbReference>
<dbReference type="InterPro" id="IPR037069">
    <property type="entry name" value="AcylCoA_DH/ox_N_sf"/>
</dbReference>
<dbReference type="InterPro" id="IPR006091">
    <property type="entry name" value="Acyl-CoA_Oxase/DH_mid-dom"/>
</dbReference>
<sequence length="258" mass="28110">EVEPLVVNAFHKEEVLNMEELAPKLGQLGMIGPQIPREYGGGGANHIQEGLLCQEVERVDGALRSFVEVQSGLVMYPIWQFGTEEQKRKWLPQIASGKKIGCFGLTEPNRGSDVAAMETVAKKGDGGWILNGSKEWISEASTADISVVYARTEDGVKAFLVPRGTEGFTQSFTDKKGAMRCGDVGTLALNDVKVPEENVLPGSTGFRHVFMCLNQARYGISWGAIGAAMSCYETALNYTKQREQFGAPIASYQLVQRG</sequence>
<dbReference type="GO" id="GO:0046949">
    <property type="term" value="P:fatty-acyl-CoA biosynthetic process"/>
    <property type="evidence" value="ECO:0007669"/>
    <property type="project" value="TreeGrafter"/>
</dbReference>
<comment type="cofactor">
    <cofactor evidence="1">
        <name>FAD</name>
        <dbReference type="ChEBI" id="CHEBI:57692"/>
    </cofactor>
</comment>
<feature type="domain" description="Acyl-CoA dehydrogenase/oxidase N-terminal" evidence="11">
    <location>
        <begin position="2"/>
        <end position="98"/>
    </location>
</feature>
<dbReference type="PANTHER" id="PTHR42807:SF1">
    <property type="entry name" value="GLUTARYL-COA DEHYDROGENASE, MITOCHONDRIAL"/>
    <property type="match status" value="1"/>
</dbReference>
<evidence type="ECO:0000256" key="8">
    <source>
        <dbReference type="ARBA" id="ARBA00023128"/>
    </source>
</evidence>
<dbReference type="EMBL" id="BARU01034191">
    <property type="protein sequence ID" value="GAH62180.1"/>
    <property type="molecule type" value="Genomic_DNA"/>
</dbReference>
<dbReference type="GO" id="GO:0004361">
    <property type="term" value="F:glutaryl-CoA dehydrogenase activity"/>
    <property type="evidence" value="ECO:0007669"/>
    <property type="project" value="TreeGrafter"/>
</dbReference>
<evidence type="ECO:0000259" key="10">
    <source>
        <dbReference type="Pfam" id="PF02770"/>
    </source>
</evidence>
<dbReference type="Pfam" id="PF02770">
    <property type="entry name" value="Acyl-CoA_dh_M"/>
    <property type="match status" value="1"/>
</dbReference>
<evidence type="ECO:0000259" key="11">
    <source>
        <dbReference type="Pfam" id="PF02771"/>
    </source>
</evidence>
<evidence type="ECO:0008006" key="13">
    <source>
        <dbReference type="Google" id="ProtNLM"/>
    </source>
</evidence>
<evidence type="ECO:0000256" key="2">
    <source>
        <dbReference type="ARBA" id="ARBA00004305"/>
    </source>
</evidence>
<feature type="non-terminal residue" evidence="12">
    <location>
        <position position="1"/>
    </location>
</feature>
<keyword evidence="4" id="KW-0285">Flavoprotein</keyword>
<keyword evidence="5" id="KW-0274">FAD</keyword>
<reference evidence="12" key="1">
    <citation type="journal article" date="2014" name="Front. Microbiol.">
        <title>High frequency of phylogenetically diverse reductive dehalogenase-homologous genes in deep subseafloor sedimentary metagenomes.</title>
        <authorList>
            <person name="Kawai M."/>
            <person name="Futagami T."/>
            <person name="Toyoda A."/>
            <person name="Takaki Y."/>
            <person name="Nishi S."/>
            <person name="Hori S."/>
            <person name="Arai W."/>
            <person name="Tsubouchi T."/>
            <person name="Morono Y."/>
            <person name="Uchiyama I."/>
            <person name="Ito T."/>
            <person name="Fujiyama A."/>
            <person name="Inagaki F."/>
            <person name="Takami H."/>
        </authorList>
    </citation>
    <scope>NUCLEOTIDE SEQUENCE</scope>
    <source>
        <strain evidence="12">Expedition CK06-06</strain>
    </source>
</reference>
<dbReference type="SUPFAM" id="SSF47203">
    <property type="entry name" value="Acyl-CoA dehydrogenase C-terminal domain-like"/>
    <property type="match status" value="1"/>
</dbReference>